<organism evidence="1 2">
    <name type="scientific">Setomelanomma holmii</name>
    <dbReference type="NCBI Taxonomy" id="210430"/>
    <lineage>
        <taxon>Eukaryota</taxon>
        <taxon>Fungi</taxon>
        <taxon>Dikarya</taxon>
        <taxon>Ascomycota</taxon>
        <taxon>Pezizomycotina</taxon>
        <taxon>Dothideomycetes</taxon>
        <taxon>Pleosporomycetidae</taxon>
        <taxon>Pleosporales</taxon>
        <taxon>Pleosporineae</taxon>
        <taxon>Phaeosphaeriaceae</taxon>
        <taxon>Setomelanomma</taxon>
    </lineage>
</organism>
<protein>
    <submittedName>
        <fullName evidence="1">Uncharacterized protein</fullName>
    </submittedName>
</protein>
<comment type="caution">
    <text evidence="1">The sequence shown here is derived from an EMBL/GenBank/DDBJ whole genome shotgun (WGS) entry which is preliminary data.</text>
</comment>
<gene>
    <name evidence="1" type="ORF">EK21DRAFT_100998</name>
</gene>
<proteinExistence type="predicted"/>
<keyword evidence="2" id="KW-1185">Reference proteome</keyword>
<reference evidence="1" key="1">
    <citation type="journal article" date="2020" name="Stud. Mycol.">
        <title>101 Dothideomycetes genomes: a test case for predicting lifestyles and emergence of pathogens.</title>
        <authorList>
            <person name="Haridas S."/>
            <person name="Albert R."/>
            <person name="Binder M."/>
            <person name="Bloem J."/>
            <person name="Labutti K."/>
            <person name="Salamov A."/>
            <person name="Andreopoulos B."/>
            <person name="Baker S."/>
            <person name="Barry K."/>
            <person name="Bills G."/>
            <person name="Bluhm B."/>
            <person name="Cannon C."/>
            <person name="Castanera R."/>
            <person name="Culley D."/>
            <person name="Daum C."/>
            <person name="Ezra D."/>
            <person name="Gonzalez J."/>
            <person name="Henrissat B."/>
            <person name="Kuo A."/>
            <person name="Liang C."/>
            <person name="Lipzen A."/>
            <person name="Lutzoni F."/>
            <person name="Magnuson J."/>
            <person name="Mondo S."/>
            <person name="Nolan M."/>
            <person name="Ohm R."/>
            <person name="Pangilinan J."/>
            <person name="Park H.-J."/>
            <person name="Ramirez L."/>
            <person name="Alfaro M."/>
            <person name="Sun H."/>
            <person name="Tritt A."/>
            <person name="Yoshinaga Y."/>
            <person name="Zwiers L.-H."/>
            <person name="Turgeon B."/>
            <person name="Goodwin S."/>
            <person name="Spatafora J."/>
            <person name="Crous P."/>
            <person name="Grigoriev I."/>
        </authorList>
    </citation>
    <scope>NUCLEOTIDE SEQUENCE</scope>
    <source>
        <strain evidence="1">CBS 110217</strain>
    </source>
</reference>
<dbReference type="OrthoDB" id="3775616at2759"/>
<dbReference type="AlphaFoldDB" id="A0A9P4HAK7"/>
<dbReference type="Proteomes" id="UP000799777">
    <property type="component" value="Unassembled WGS sequence"/>
</dbReference>
<evidence type="ECO:0000313" key="1">
    <source>
        <dbReference type="EMBL" id="KAF2029616.1"/>
    </source>
</evidence>
<dbReference type="EMBL" id="ML978198">
    <property type="protein sequence ID" value="KAF2029616.1"/>
    <property type="molecule type" value="Genomic_DNA"/>
</dbReference>
<sequence length="307" mass="34049">MKRGISLENLLGRLSCSGKGILIRNACHKKSTFFLEYDCTEYVQCGTNTTQRQVETRPCVSCKVATCNECRIHCVYQSIYEKSSDPEDPAELPNFSGFVLLEPLEQPILSPHHLSDLVAACPRWQDPGAGYDGPHHDQGHLDVPLQLSVDAPPECIDDVLERDLSQRLLMSISADSRYGSPSPVLSSICRVTEARLLFLCNACFGQGTPKGPMATWPQFITRSRIAECHCTLKKRFLDRWLCLRCYLHEDSAITVFTSFMPTRDTGLCLCGGVACHTVCLWCWGSLVGDDHGNELSAAIPTDNEDSS</sequence>
<accession>A0A9P4HAK7</accession>
<evidence type="ECO:0000313" key="2">
    <source>
        <dbReference type="Proteomes" id="UP000799777"/>
    </source>
</evidence>
<name>A0A9P4HAK7_9PLEO</name>